<reference evidence="3" key="1">
    <citation type="journal article" date="2018" name="Nat. Microbiol.">
        <title>Leveraging single-cell genomics to expand the fungal tree of life.</title>
        <authorList>
            <person name="Ahrendt S.R."/>
            <person name="Quandt C.A."/>
            <person name="Ciobanu D."/>
            <person name="Clum A."/>
            <person name="Salamov A."/>
            <person name="Andreopoulos B."/>
            <person name="Cheng J.F."/>
            <person name="Woyke T."/>
            <person name="Pelin A."/>
            <person name="Henrissat B."/>
            <person name="Reynolds N.K."/>
            <person name="Benny G.L."/>
            <person name="Smith M.E."/>
            <person name="James T.Y."/>
            <person name="Grigoriev I.V."/>
        </authorList>
    </citation>
    <scope>NUCLEOTIDE SEQUENCE [LARGE SCALE GENOMIC DNA]</scope>
</reference>
<feature type="region of interest" description="Disordered" evidence="1">
    <location>
        <begin position="173"/>
        <end position="217"/>
    </location>
</feature>
<proteinExistence type="predicted"/>
<evidence type="ECO:0000256" key="1">
    <source>
        <dbReference type="SAM" id="MobiDB-lite"/>
    </source>
</evidence>
<evidence type="ECO:0000313" key="2">
    <source>
        <dbReference type="EMBL" id="RKO90060.1"/>
    </source>
</evidence>
<organism evidence="2 3">
    <name type="scientific">Blyttiomyces helicus</name>
    <dbReference type="NCBI Taxonomy" id="388810"/>
    <lineage>
        <taxon>Eukaryota</taxon>
        <taxon>Fungi</taxon>
        <taxon>Fungi incertae sedis</taxon>
        <taxon>Chytridiomycota</taxon>
        <taxon>Chytridiomycota incertae sedis</taxon>
        <taxon>Chytridiomycetes</taxon>
        <taxon>Chytridiomycetes incertae sedis</taxon>
        <taxon>Blyttiomyces</taxon>
    </lineage>
</organism>
<dbReference type="EMBL" id="KZ995745">
    <property type="protein sequence ID" value="RKO90060.1"/>
    <property type="molecule type" value="Genomic_DNA"/>
</dbReference>
<name>A0A4P9WGA8_9FUNG</name>
<evidence type="ECO:0000313" key="3">
    <source>
        <dbReference type="Proteomes" id="UP000269721"/>
    </source>
</evidence>
<sequence length="217" mass="23139">MQKSESPKYEAPRSEFHKRSDGGERKGVDKISARARRLASKASRLPLDLGHAVSRQRAPRSSVRGPSDRHASKRVLLALASPAQAILEVDDMSRSSREPRSRYLLRAARLPSLARAAACWASLCLSASSSVRTRDAMARSGGEGGLSGEGSAARAVGATVRIGVGVHLPRLSPRSGEAAQCGMRRPSKHQYAAQSSPGKAGWSGREAWSSKKVGSIF</sequence>
<feature type="region of interest" description="Disordered" evidence="1">
    <location>
        <begin position="1"/>
        <end position="70"/>
    </location>
</feature>
<protein>
    <submittedName>
        <fullName evidence="2">Uncharacterized protein</fullName>
    </submittedName>
</protein>
<dbReference type="AlphaFoldDB" id="A0A4P9WGA8"/>
<feature type="compositionally biased region" description="Basic and acidic residues" evidence="1">
    <location>
        <begin position="1"/>
        <end position="32"/>
    </location>
</feature>
<keyword evidence="3" id="KW-1185">Reference proteome</keyword>
<accession>A0A4P9WGA8</accession>
<gene>
    <name evidence="2" type="ORF">BDK51DRAFT_26926</name>
</gene>
<dbReference type="Proteomes" id="UP000269721">
    <property type="component" value="Unassembled WGS sequence"/>
</dbReference>